<protein>
    <submittedName>
        <fullName evidence="3">Uncharacterized protein</fullName>
    </submittedName>
</protein>
<feature type="compositionally biased region" description="Basic and acidic residues" evidence="1">
    <location>
        <begin position="149"/>
        <end position="162"/>
    </location>
</feature>
<dbReference type="PROSITE" id="PS51257">
    <property type="entry name" value="PROKAR_LIPOPROTEIN"/>
    <property type="match status" value="1"/>
</dbReference>
<dbReference type="OrthoDB" id="7270155at2"/>
<organism evidence="3 4">
    <name type="scientific">Komagataeibacter melaceti</name>
    <dbReference type="NCBI Taxonomy" id="2766577"/>
    <lineage>
        <taxon>Bacteria</taxon>
        <taxon>Pseudomonadati</taxon>
        <taxon>Pseudomonadota</taxon>
        <taxon>Alphaproteobacteria</taxon>
        <taxon>Acetobacterales</taxon>
        <taxon>Acetobacteraceae</taxon>
        <taxon>Komagataeibacter</taxon>
    </lineage>
</organism>
<dbReference type="AlphaFoldDB" id="A0A371Z4M8"/>
<comment type="caution">
    <text evidence="3">The sequence shown here is derived from an EMBL/GenBank/DDBJ whole genome shotgun (WGS) entry which is preliminary data.</text>
</comment>
<keyword evidence="4" id="KW-1185">Reference proteome</keyword>
<evidence type="ECO:0000256" key="2">
    <source>
        <dbReference type="SAM" id="SignalP"/>
    </source>
</evidence>
<dbReference type="EMBL" id="QUWV01000004">
    <property type="protein sequence ID" value="RFD21428.1"/>
    <property type="molecule type" value="Genomic_DNA"/>
</dbReference>
<evidence type="ECO:0000313" key="3">
    <source>
        <dbReference type="EMBL" id="RFD21428.1"/>
    </source>
</evidence>
<feature type="chain" id="PRO_5016671141" evidence="2">
    <location>
        <begin position="41"/>
        <end position="162"/>
    </location>
</feature>
<name>A0A371Z4M8_9PROT</name>
<proteinExistence type="predicted"/>
<sequence length="162" mass="17699">MAGRLRPPPGDIRMLIFKRQVMAVFGALAACGFAPQMAHAAGKPAPETLDCRHLLVEDVRLSDRLSALRHSEASAIARDAAPEEKGFFVKFDPVPGFGIMKGATLTPAGHPIQEDATERSLDGVRRKLADVRKYEQQKLCPEVSAPDMEQDRLSDEAVRSAH</sequence>
<keyword evidence="2" id="KW-0732">Signal</keyword>
<feature type="region of interest" description="Disordered" evidence="1">
    <location>
        <begin position="140"/>
        <end position="162"/>
    </location>
</feature>
<evidence type="ECO:0000313" key="4">
    <source>
        <dbReference type="Proteomes" id="UP000262371"/>
    </source>
</evidence>
<feature type="signal peptide" evidence="2">
    <location>
        <begin position="1"/>
        <end position="40"/>
    </location>
</feature>
<reference evidence="3 4" key="1">
    <citation type="submission" date="2018-08" db="EMBL/GenBank/DDBJ databases">
        <title>Komagataeibacter sp. AV 382.</title>
        <authorList>
            <person name="Skraban J."/>
            <person name="Trcek J."/>
        </authorList>
    </citation>
    <scope>NUCLEOTIDE SEQUENCE [LARGE SCALE GENOMIC DNA]</scope>
    <source>
        <strain evidence="3 4">AV 382</strain>
    </source>
</reference>
<evidence type="ECO:0000256" key="1">
    <source>
        <dbReference type="SAM" id="MobiDB-lite"/>
    </source>
</evidence>
<dbReference type="Proteomes" id="UP000262371">
    <property type="component" value="Unassembled WGS sequence"/>
</dbReference>
<gene>
    <name evidence="3" type="ORF">DY926_00885</name>
</gene>
<accession>A0A371Z4M8</accession>